<accession>A0A5B0DX40</accession>
<dbReference type="InterPro" id="IPR001123">
    <property type="entry name" value="LeuE-type"/>
</dbReference>
<evidence type="ECO:0000256" key="2">
    <source>
        <dbReference type="ARBA" id="ARBA00022475"/>
    </source>
</evidence>
<evidence type="ECO:0000256" key="3">
    <source>
        <dbReference type="ARBA" id="ARBA00022692"/>
    </source>
</evidence>
<name>A0A5B0DX40_9HYPH</name>
<dbReference type="Pfam" id="PF01810">
    <property type="entry name" value="LysE"/>
    <property type="match status" value="1"/>
</dbReference>
<proteinExistence type="predicted"/>
<keyword evidence="3 6" id="KW-0812">Transmembrane</keyword>
<dbReference type="Proteomes" id="UP000324738">
    <property type="component" value="Unassembled WGS sequence"/>
</dbReference>
<sequence length="203" mass="21490">MIAAYTSGLFLGFSLIVAIGAQNAFVLQQGLRGHHVFAVCLTCAISDALLIAAGVSGFGLISTRAPWLEPVMRYAGAAFLFAYALRNIIAVVQGQGSLKPADQPADQPAASLAATLAICLMLTWANPHVYLDTVVLLGSISTQYTGYEKGFALGAMTASFLFFFSLGYGARFLRPLFARPIAWRVLDVLIAAVMVAIGISLLV</sequence>
<dbReference type="PANTHER" id="PTHR30086">
    <property type="entry name" value="ARGININE EXPORTER PROTEIN ARGO"/>
    <property type="match status" value="1"/>
</dbReference>
<dbReference type="EMBL" id="VTWH01000002">
    <property type="protein sequence ID" value="KAA0970928.1"/>
    <property type="molecule type" value="Genomic_DNA"/>
</dbReference>
<dbReference type="AlphaFoldDB" id="A0A5B0DX40"/>
<dbReference type="GO" id="GO:0015171">
    <property type="term" value="F:amino acid transmembrane transporter activity"/>
    <property type="evidence" value="ECO:0007669"/>
    <property type="project" value="TreeGrafter"/>
</dbReference>
<dbReference type="GO" id="GO:0005886">
    <property type="term" value="C:plasma membrane"/>
    <property type="evidence" value="ECO:0007669"/>
    <property type="project" value="UniProtKB-SubCell"/>
</dbReference>
<dbReference type="RefSeq" id="WP_149300240.1">
    <property type="nucleotide sequence ID" value="NZ_VTWH01000002.1"/>
</dbReference>
<keyword evidence="2" id="KW-1003">Cell membrane</keyword>
<feature type="transmembrane region" description="Helical" evidence="6">
    <location>
        <begin position="71"/>
        <end position="89"/>
    </location>
</feature>
<reference evidence="7 8" key="1">
    <citation type="submission" date="2019-08" db="EMBL/GenBank/DDBJ databases">
        <title>Aureimonas fodiniaquatilis sp. nov., isolated from a coal mine wastewater.</title>
        <authorList>
            <person name="Kim W."/>
        </authorList>
    </citation>
    <scope>NUCLEOTIDE SEQUENCE [LARGE SCALE GENOMIC DNA]</scope>
    <source>
        <strain evidence="7 8">CAU 1482</strain>
    </source>
</reference>
<evidence type="ECO:0000256" key="5">
    <source>
        <dbReference type="ARBA" id="ARBA00023136"/>
    </source>
</evidence>
<dbReference type="OrthoDB" id="5638726at2"/>
<organism evidence="7 8">
    <name type="scientific">Aureimonas fodinaquatilis</name>
    <dbReference type="NCBI Taxonomy" id="2565783"/>
    <lineage>
        <taxon>Bacteria</taxon>
        <taxon>Pseudomonadati</taxon>
        <taxon>Pseudomonadota</taxon>
        <taxon>Alphaproteobacteria</taxon>
        <taxon>Hyphomicrobiales</taxon>
        <taxon>Aurantimonadaceae</taxon>
        <taxon>Aureimonas</taxon>
    </lineage>
</organism>
<keyword evidence="5 6" id="KW-0472">Membrane</keyword>
<protein>
    <submittedName>
        <fullName evidence="7">Amino acid transporter</fullName>
    </submittedName>
</protein>
<evidence type="ECO:0000256" key="4">
    <source>
        <dbReference type="ARBA" id="ARBA00022989"/>
    </source>
</evidence>
<feature type="transmembrane region" description="Helical" evidence="6">
    <location>
        <begin position="150"/>
        <end position="169"/>
    </location>
</feature>
<feature type="transmembrane region" description="Helical" evidence="6">
    <location>
        <begin position="181"/>
        <end position="202"/>
    </location>
</feature>
<comment type="caution">
    <text evidence="7">The sequence shown here is derived from an EMBL/GenBank/DDBJ whole genome shotgun (WGS) entry which is preliminary data.</text>
</comment>
<gene>
    <name evidence="7" type="ORF">FPY71_10710</name>
</gene>
<comment type="subcellular location">
    <subcellularLocation>
        <location evidence="1">Cell membrane</location>
        <topology evidence="1">Multi-pass membrane protein</topology>
    </subcellularLocation>
</comment>
<keyword evidence="4 6" id="KW-1133">Transmembrane helix</keyword>
<dbReference type="PANTHER" id="PTHR30086:SF20">
    <property type="entry name" value="ARGININE EXPORTER PROTEIN ARGO-RELATED"/>
    <property type="match status" value="1"/>
</dbReference>
<feature type="transmembrane region" description="Helical" evidence="6">
    <location>
        <begin position="6"/>
        <end position="27"/>
    </location>
</feature>
<feature type="transmembrane region" description="Helical" evidence="6">
    <location>
        <begin position="36"/>
        <end position="59"/>
    </location>
</feature>
<evidence type="ECO:0000256" key="6">
    <source>
        <dbReference type="SAM" id="Phobius"/>
    </source>
</evidence>
<evidence type="ECO:0000313" key="7">
    <source>
        <dbReference type="EMBL" id="KAA0970928.1"/>
    </source>
</evidence>
<evidence type="ECO:0000313" key="8">
    <source>
        <dbReference type="Proteomes" id="UP000324738"/>
    </source>
</evidence>
<keyword evidence="8" id="KW-1185">Reference proteome</keyword>
<evidence type="ECO:0000256" key="1">
    <source>
        <dbReference type="ARBA" id="ARBA00004651"/>
    </source>
</evidence>
<feature type="transmembrane region" description="Helical" evidence="6">
    <location>
        <begin position="109"/>
        <end position="130"/>
    </location>
</feature>